<organism evidence="3 4">
    <name type="scientific">Mycena albidolilacea</name>
    <dbReference type="NCBI Taxonomy" id="1033008"/>
    <lineage>
        <taxon>Eukaryota</taxon>
        <taxon>Fungi</taxon>
        <taxon>Dikarya</taxon>
        <taxon>Basidiomycota</taxon>
        <taxon>Agaricomycotina</taxon>
        <taxon>Agaricomycetes</taxon>
        <taxon>Agaricomycetidae</taxon>
        <taxon>Agaricales</taxon>
        <taxon>Marasmiineae</taxon>
        <taxon>Mycenaceae</taxon>
        <taxon>Mycena</taxon>
    </lineage>
</organism>
<dbReference type="GO" id="GO:0016787">
    <property type="term" value="F:hydrolase activity"/>
    <property type="evidence" value="ECO:0007669"/>
    <property type="project" value="UniProtKB-KW"/>
</dbReference>
<dbReference type="InterPro" id="IPR051540">
    <property type="entry name" value="S-2-haloacid_dehalogenase"/>
</dbReference>
<accession>A0AAD7AAN7</accession>
<dbReference type="EMBL" id="JARIHO010000011">
    <property type="protein sequence ID" value="KAJ7353452.1"/>
    <property type="molecule type" value="Genomic_DNA"/>
</dbReference>
<dbReference type="InterPro" id="IPR036412">
    <property type="entry name" value="HAD-like_sf"/>
</dbReference>
<feature type="region of interest" description="Disordered" evidence="2">
    <location>
        <begin position="523"/>
        <end position="547"/>
    </location>
</feature>
<dbReference type="SUPFAM" id="SSF56784">
    <property type="entry name" value="HAD-like"/>
    <property type="match status" value="1"/>
</dbReference>
<proteinExistence type="predicted"/>
<keyword evidence="1" id="KW-0378">Hydrolase</keyword>
<dbReference type="PANTHER" id="PTHR43316">
    <property type="entry name" value="HYDROLASE, HALOACID DELAHOGENASE-RELATED"/>
    <property type="match status" value="1"/>
</dbReference>
<evidence type="ECO:0000256" key="2">
    <source>
        <dbReference type="SAM" id="MobiDB-lite"/>
    </source>
</evidence>
<keyword evidence="4" id="KW-1185">Reference proteome</keyword>
<evidence type="ECO:0000313" key="4">
    <source>
        <dbReference type="Proteomes" id="UP001218218"/>
    </source>
</evidence>
<comment type="caution">
    <text evidence="3">The sequence shown here is derived from an EMBL/GenBank/DDBJ whole genome shotgun (WGS) entry which is preliminary data.</text>
</comment>
<evidence type="ECO:0000313" key="3">
    <source>
        <dbReference type="EMBL" id="KAJ7353452.1"/>
    </source>
</evidence>
<sequence>MQNWRPTRFSWAVVQPSAVQTVQYLHPDLAGTVSCQIRCRQYLALVAEMPPNSFGKWWWYAFLVEAANRTAFPRFHLPIQPCNLGPREPLDPGFAWPFDGCVLNTGDFAPVVGKFVPSIVDTASSPYVLSESETARFIPLFLADQTTIIEMRQADEFSDRKSSPIPCLPGQLGLKGITIAATVSYDLSAVDLDGLDRTEIFQFLLDFLRNERTIRWVRDVRVMAWGSCISAHIQDHIPDLICARLIEIACELEPLSDHDLSEGEYEADDDRPYPELAPNVSVTKLLPPSPNFYFKTVQVAYFDIFGTLIDKEAGAFEALKPTNLNATKLFHAYHDVAFRLGIKSTTSASALFAQSIAHWPLFPHAEWCLAILRAIPGLSIAAIADVDHDSLLRSSAFTALAPYFDTVFTWDACRAYKPDLAVFKNPLSYYETLGAQRLRTCIVSSSLLADLEPAGELCVPGIWMRYPQSLAATARSWERACPSLTVGNLVQLAAAFLLYGPWTPLAEAARKACVDPENYQSGSEEVLSDVPKDYNISDEPSSVDGWP</sequence>
<dbReference type="Gene3D" id="3.40.50.1000">
    <property type="entry name" value="HAD superfamily/HAD-like"/>
    <property type="match status" value="1"/>
</dbReference>
<name>A0AAD7AAN7_9AGAR</name>
<reference evidence="3" key="1">
    <citation type="submission" date="2023-03" db="EMBL/GenBank/DDBJ databases">
        <title>Massive genome expansion in bonnet fungi (Mycena s.s.) driven by repeated elements and novel gene families across ecological guilds.</title>
        <authorList>
            <consortium name="Lawrence Berkeley National Laboratory"/>
            <person name="Harder C.B."/>
            <person name="Miyauchi S."/>
            <person name="Viragh M."/>
            <person name="Kuo A."/>
            <person name="Thoen E."/>
            <person name="Andreopoulos B."/>
            <person name="Lu D."/>
            <person name="Skrede I."/>
            <person name="Drula E."/>
            <person name="Henrissat B."/>
            <person name="Morin E."/>
            <person name="Kohler A."/>
            <person name="Barry K."/>
            <person name="LaButti K."/>
            <person name="Morin E."/>
            <person name="Salamov A."/>
            <person name="Lipzen A."/>
            <person name="Mereny Z."/>
            <person name="Hegedus B."/>
            <person name="Baldrian P."/>
            <person name="Stursova M."/>
            <person name="Weitz H."/>
            <person name="Taylor A."/>
            <person name="Grigoriev I.V."/>
            <person name="Nagy L.G."/>
            <person name="Martin F."/>
            <person name="Kauserud H."/>
        </authorList>
    </citation>
    <scope>NUCLEOTIDE SEQUENCE</scope>
    <source>
        <strain evidence="3">CBHHK002</strain>
    </source>
</reference>
<dbReference type="PANTHER" id="PTHR43316:SF9">
    <property type="entry name" value="ACID DEHALOGENASE, PUTATIVE (AFU_ORTHOLOGUE AFUA_6G14460)-RELATED"/>
    <property type="match status" value="1"/>
</dbReference>
<dbReference type="AlphaFoldDB" id="A0AAD7AAN7"/>
<gene>
    <name evidence="3" type="ORF">DFH08DRAFT_956510</name>
</gene>
<dbReference type="Proteomes" id="UP001218218">
    <property type="component" value="Unassembled WGS sequence"/>
</dbReference>
<dbReference type="InterPro" id="IPR023214">
    <property type="entry name" value="HAD_sf"/>
</dbReference>
<evidence type="ECO:0000256" key="1">
    <source>
        <dbReference type="ARBA" id="ARBA00022801"/>
    </source>
</evidence>
<protein>
    <submittedName>
        <fullName evidence="3">Uncharacterized protein</fullName>
    </submittedName>
</protein>